<organism evidence="2 3">
    <name type="scientific">Entomortierella parvispora</name>
    <dbReference type="NCBI Taxonomy" id="205924"/>
    <lineage>
        <taxon>Eukaryota</taxon>
        <taxon>Fungi</taxon>
        <taxon>Fungi incertae sedis</taxon>
        <taxon>Mucoromycota</taxon>
        <taxon>Mortierellomycotina</taxon>
        <taxon>Mortierellomycetes</taxon>
        <taxon>Mortierellales</taxon>
        <taxon>Mortierellaceae</taxon>
        <taxon>Entomortierella</taxon>
    </lineage>
</organism>
<dbReference type="Proteomes" id="UP000827284">
    <property type="component" value="Unassembled WGS sequence"/>
</dbReference>
<protein>
    <submittedName>
        <fullName evidence="2">Uncharacterized protein</fullName>
    </submittedName>
</protein>
<gene>
    <name evidence="2" type="ORF">EMPS_10686</name>
</gene>
<dbReference type="EMBL" id="BQFW01000015">
    <property type="protein sequence ID" value="GJJ78327.1"/>
    <property type="molecule type" value="Genomic_DNA"/>
</dbReference>
<keyword evidence="3" id="KW-1185">Reference proteome</keyword>
<accession>A0A9P3HKH6</accession>
<proteinExistence type="predicted"/>
<name>A0A9P3HKH6_9FUNG</name>
<evidence type="ECO:0000313" key="3">
    <source>
        <dbReference type="Proteomes" id="UP000827284"/>
    </source>
</evidence>
<comment type="caution">
    <text evidence="2">The sequence shown here is derived from an EMBL/GenBank/DDBJ whole genome shotgun (WGS) entry which is preliminary data.</text>
</comment>
<feature type="compositionally biased region" description="Basic and acidic residues" evidence="1">
    <location>
        <begin position="1"/>
        <end position="16"/>
    </location>
</feature>
<feature type="region of interest" description="Disordered" evidence="1">
    <location>
        <begin position="1"/>
        <end position="32"/>
    </location>
</feature>
<evidence type="ECO:0000313" key="2">
    <source>
        <dbReference type="EMBL" id="GJJ78327.1"/>
    </source>
</evidence>
<evidence type="ECO:0000256" key="1">
    <source>
        <dbReference type="SAM" id="MobiDB-lite"/>
    </source>
</evidence>
<dbReference type="AlphaFoldDB" id="A0A9P3HKH6"/>
<sequence>MLAHLVERSSGRERARWQGRHGPSTHPPSAGSFYWIAATEHPNVPPSLPLVTMAPLLNSESAHPAGTGV</sequence>
<reference evidence="2" key="1">
    <citation type="submission" date="2021-11" db="EMBL/GenBank/DDBJ databases">
        <authorList>
            <person name="Herlambang A."/>
            <person name="Guo Y."/>
            <person name="Takashima Y."/>
            <person name="Nishizawa T."/>
        </authorList>
    </citation>
    <scope>NUCLEOTIDE SEQUENCE</scope>
    <source>
        <strain evidence="2">E1425</strain>
    </source>
</reference>
<reference evidence="2" key="2">
    <citation type="journal article" date="2022" name="Microbiol. Resour. Announc.">
        <title>Whole-Genome Sequence of Entomortierella parvispora E1425, a Mucoromycotan Fungus Associated with Burkholderiaceae-Related Endosymbiotic Bacteria.</title>
        <authorList>
            <person name="Herlambang A."/>
            <person name="Guo Y."/>
            <person name="Takashima Y."/>
            <person name="Narisawa K."/>
            <person name="Ohta H."/>
            <person name="Nishizawa T."/>
        </authorList>
    </citation>
    <scope>NUCLEOTIDE SEQUENCE</scope>
    <source>
        <strain evidence="2">E1425</strain>
    </source>
</reference>